<name>A0A507F0X1_9FUNG</name>
<sequence length="625" mass="72086">MAQVIASQTPLNLVGHSHQPTSHTIQKKQGKTALIPKMIATPRSKILKLPEITNEGAVASPQSSFLRKTKSQNHVNPFHLPTDAEVFEMREEERQLKMEAKEKLKTLSIYEKNVTTRKNFKDLLAEEDDDINFYDALRKRDADKILINRQTRADKYFGKENLHDFIAKKREMFLVQYALGVKRQEMRKLEEIAQAEEQKLLDDEKALEEDAAKFDAFLKENDKNSVEAIKKAELETKAKLEKIQDIKKLNMQIMTIRSDMSKNEDQLKDLQKYRQFLDKLTPREFFEDNLKGSKKSKFMENARTRTDDGSAGGRKSAQTYRTSLNSKKPGKSAKIRETGGTTASTEALSEMPGSGGGGGENDDDNPSSSHRNAGGATAEEEFDFDDDYWNDEDEALLYFKTPQQLLDIFAELEENNLALIQNCQETEETLEELKQKIVETEARMEKETQSLTQQIDFLNAAIDREEEKAHMLEERAKMFSSGLVGAESQEKLLDDLNHKVKEVYRRCIGDSDANLSTLQMLTNIENKLEQLFETIESMPRDKVEQAEKTKDKERRRRLREEKMEAQRLLQEERVQRALERAKAPVKKKVGKPVAFRSAPPQKKKKKEEFTKKKEEEDLEYYFSFN</sequence>
<feature type="domain" description="DUF4200" evidence="4">
    <location>
        <begin position="165"/>
        <end position="283"/>
    </location>
</feature>
<proteinExistence type="predicted"/>
<feature type="region of interest" description="Disordered" evidence="3">
    <location>
        <begin position="579"/>
        <end position="613"/>
    </location>
</feature>
<evidence type="ECO:0000259" key="4">
    <source>
        <dbReference type="Pfam" id="PF13863"/>
    </source>
</evidence>
<dbReference type="OrthoDB" id="10264063at2759"/>
<feature type="region of interest" description="Disordered" evidence="3">
    <location>
        <begin position="541"/>
        <end position="561"/>
    </location>
</feature>
<dbReference type="PANTHER" id="PTHR21683:SF3">
    <property type="entry name" value="CILIA AND FLAGELLA ASSOCIATED PROTEIN 100"/>
    <property type="match status" value="1"/>
</dbReference>
<dbReference type="STRING" id="246404.A0A507F0X1"/>
<accession>A0A507F0X1</accession>
<feature type="region of interest" description="Disordered" evidence="3">
    <location>
        <begin position="1"/>
        <end position="30"/>
    </location>
</feature>
<keyword evidence="1 2" id="KW-0175">Coiled coil</keyword>
<evidence type="ECO:0000313" key="6">
    <source>
        <dbReference type="Proteomes" id="UP000320333"/>
    </source>
</evidence>
<dbReference type="InterPro" id="IPR051147">
    <property type="entry name" value="CFAP_domain-containing"/>
</dbReference>
<evidence type="ECO:0000256" key="1">
    <source>
        <dbReference type="ARBA" id="ARBA00023054"/>
    </source>
</evidence>
<dbReference type="InterPro" id="IPR025252">
    <property type="entry name" value="DUF4200"/>
</dbReference>
<evidence type="ECO:0000313" key="5">
    <source>
        <dbReference type="EMBL" id="TPX69861.1"/>
    </source>
</evidence>
<feature type="coiled-coil region" evidence="2">
    <location>
        <begin position="179"/>
        <end position="206"/>
    </location>
</feature>
<evidence type="ECO:0000256" key="3">
    <source>
        <dbReference type="SAM" id="MobiDB-lite"/>
    </source>
</evidence>
<feature type="compositionally biased region" description="Basic and acidic residues" evidence="3">
    <location>
        <begin position="296"/>
        <end position="308"/>
    </location>
</feature>
<feature type="region of interest" description="Disordered" evidence="3">
    <location>
        <begin position="296"/>
        <end position="381"/>
    </location>
</feature>
<keyword evidence="6" id="KW-1185">Reference proteome</keyword>
<dbReference type="PANTHER" id="PTHR21683">
    <property type="entry name" value="COILED-COIL DOMAIN-CONTAINING PROTEIN 42 LIKE-2-LIKE-RELATED"/>
    <property type="match status" value="1"/>
</dbReference>
<evidence type="ECO:0000256" key="2">
    <source>
        <dbReference type="SAM" id="Coils"/>
    </source>
</evidence>
<dbReference type="EMBL" id="QEAP01000304">
    <property type="protein sequence ID" value="TPX69861.1"/>
    <property type="molecule type" value="Genomic_DNA"/>
</dbReference>
<organism evidence="5 6">
    <name type="scientific">Chytriomyces confervae</name>
    <dbReference type="NCBI Taxonomy" id="246404"/>
    <lineage>
        <taxon>Eukaryota</taxon>
        <taxon>Fungi</taxon>
        <taxon>Fungi incertae sedis</taxon>
        <taxon>Chytridiomycota</taxon>
        <taxon>Chytridiomycota incertae sedis</taxon>
        <taxon>Chytridiomycetes</taxon>
        <taxon>Chytridiales</taxon>
        <taxon>Chytriomycetaceae</taxon>
        <taxon>Chytriomyces</taxon>
    </lineage>
</organism>
<dbReference type="Proteomes" id="UP000320333">
    <property type="component" value="Unassembled WGS sequence"/>
</dbReference>
<gene>
    <name evidence="5" type="ORF">CcCBS67573_g06736</name>
</gene>
<feature type="coiled-coil region" evidence="2">
    <location>
        <begin position="409"/>
        <end position="506"/>
    </location>
</feature>
<feature type="compositionally biased region" description="Polar residues" evidence="3">
    <location>
        <begin position="1"/>
        <end position="11"/>
    </location>
</feature>
<protein>
    <recommendedName>
        <fullName evidence="4">DUF4200 domain-containing protein</fullName>
    </recommendedName>
</protein>
<feature type="compositionally biased region" description="Polar residues" evidence="3">
    <location>
        <begin position="316"/>
        <end position="326"/>
    </location>
</feature>
<comment type="caution">
    <text evidence="5">The sequence shown here is derived from an EMBL/GenBank/DDBJ whole genome shotgun (WGS) entry which is preliminary data.</text>
</comment>
<reference evidence="5 6" key="1">
    <citation type="journal article" date="2019" name="Sci. Rep.">
        <title>Comparative genomics of chytrid fungi reveal insights into the obligate biotrophic and pathogenic lifestyle of Synchytrium endobioticum.</title>
        <authorList>
            <person name="van de Vossenberg B.T.L.H."/>
            <person name="Warris S."/>
            <person name="Nguyen H.D.T."/>
            <person name="van Gent-Pelzer M.P.E."/>
            <person name="Joly D.L."/>
            <person name="van de Geest H.C."/>
            <person name="Bonants P.J.M."/>
            <person name="Smith D.S."/>
            <person name="Levesque C.A."/>
            <person name="van der Lee T.A.J."/>
        </authorList>
    </citation>
    <scope>NUCLEOTIDE SEQUENCE [LARGE SCALE GENOMIC DNA]</scope>
    <source>
        <strain evidence="5 6">CBS 675.73</strain>
    </source>
</reference>
<dbReference type="AlphaFoldDB" id="A0A507F0X1"/>
<dbReference type="GO" id="GO:0005856">
    <property type="term" value="C:cytoskeleton"/>
    <property type="evidence" value="ECO:0007669"/>
    <property type="project" value="UniProtKB-ARBA"/>
</dbReference>
<dbReference type="Pfam" id="PF13863">
    <property type="entry name" value="DUF4200"/>
    <property type="match status" value="1"/>
</dbReference>